<keyword evidence="2" id="KW-0645">Protease</keyword>
<dbReference type="SUPFAM" id="SSF82057">
    <property type="entry name" value="Prokaryotic SH3-related domain"/>
    <property type="match status" value="1"/>
</dbReference>
<dbReference type="InterPro" id="IPR000064">
    <property type="entry name" value="NLP_P60_dom"/>
</dbReference>
<dbReference type="Proteomes" id="UP000813018">
    <property type="component" value="Unassembled WGS sequence"/>
</dbReference>
<dbReference type="InterPro" id="IPR038765">
    <property type="entry name" value="Papain-like_cys_pep_sf"/>
</dbReference>
<dbReference type="PANTHER" id="PTHR47053">
    <property type="entry name" value="MUREIN DD-ENDOPEPTIDASE MEPH-RELATED"/>
    <property type="match status" value="1"/>
</dbReference>
<evidence type="ECO:0000256" key="1">
    <source>
        <dbReference type="ARBA" id="ARBA00007074"/>
    </source>
</evidence>
<keyword evidence="7" id="KW-1185">Reference proteome</keyword>
<dbReference type="PROSITE" id="PS51257">
    <property type="entry name" value="PROKAR_LIPOPROTEIN"/>
    <property type="match status" value="1"/>
</dbReference>
<reference evidence="6 7" key="1">
    <citation type="journal article" date="2016" name="Int. J. Syst. Evol. Microbiol.">
        <title>Pontibacter aydingkolensis sp. nov., isolated from soil of a salt lake.</title>
        <authorList>
            <person name="Osman G."/>
            <person name="Zhang T."/>
            <person name="Lou K."/>
            <person name="Gao Y."/>
            <person name="Chang W."/>
            <person name="Lin Q."/>
            <person name="Yang H.M."/>
            <person name="Huo X.D."/>
            <person name="Wang N."/>
        </authorList>
    </citation>
    <scope>NUCLEOTIDE SEQUENCE [LARGE SCALE GENOMIC DNA]</scope>
    <source>
        <strain evidence="6 7">KACC 19255</strain>
    </source>
</reference>
<comment type="caution">
    <text evidence="6">The sequence shown here is derived from an EMBL/GenBank/DDBJ whole genome shotgun (WGS) entry which is preliminary data.</text>
</comment>
<evidence type="ECO:0000313" key="6">
    <source>
        <dbReference type="EMBL" id="MBW7467922.1"/>
    </source>
</evidence>
<dbReference type="EMBL" id="JAHYXK010000010">
    <property type="protein sequence ID" value="MBW7467922.1"/>
    <property type="molecule type" value="Genomic_DNA"/>
</dbReference>
<keyword evidence="3" id="KW-0378">Hydrolase</keyword>
<evidence type="ECO:0000313" key="7">
    <source>
        <dbReference type="Proteomes" id="UP000813018"/>
    </source>
</evidence>
<dbReference type="PROSITE" id="PS51935">
    <property type="entry name" value="NLPC_P60"/>
    <property type="match status" value="1"/>
</dbReference>
<keyword evidence="4" id="KW-0788">Thiol protease</keyword>
<dbReference type="PANTHER" id="PTHR47053:SF1">
    <property type="entry name" value="MUREIN DD-ENDOPEPTIDASE MEPH-RELATED"/>
    <property type="match status" value="1"/>
</dbReference>
<comment type="similarity">
    <text evidence="1">Belongs to the peptidase C40 family.</text>
</comment>
<proteinExistence type="inferred from homology"/>
<evidence type="ECO:0000256" key="3">
    <source>
        <dbReference type="ARBA" id="ARBA00022801"/>
    </source>
</evidence>
<dbReference type="SUPFAM" id="SSF54001">
    <property type="entry name" value="Cysteine proteinases"/>
    <property type="match status" value="1"/>
</dbReference>
<evidence type="ECO:0000256" key="2">
    <source>
        <dbReference type="ARBA" id="ARBA00022670"/>
    </source>
</evidence>
<dbReference type="Gene3D" id="3.90.1720.10">
    <property type="entry name" value="endopeptidase domain like (from Nostoc punctiforme)"/>
    <property type="match status" value="1"/>
</dbReference>
<evidence type="ECO:0000256" key="4">
    <source>
        <dbReference type="ARBA" id="ARBA00022807"/>
    </source>
</evidence>
<dbReference type="RefSeq" id="WP_219877800.1">
    <property type="nucleotide sequence ID" value="NZ_JAHYXK010000010.1"/>
</dbReference>
<dbReference type="InterPro" id="IPR041382">
    <property type="entry name" value="SH3_16"/>
</dbReference>
<gene>
    <name evidence="6" type="ORF">K0O23_12680</name>
</gene>
<organism evidence="6 7">
    <name type="scientific">Pontibacter aydingkolensis</name>
    <dbReference type="NCBI Taxonomy" id="1911536"/>
    <lineage>
        <taxon>Bacteria</taxon>
        <taxon>Pseudomonadati</taxon>
        <taxon>Bacteroidota</taxon>
        <taxon>Cytophagia</taxon>
        <taxon>Cytophagales</taxon>
        <taxon>Hymenobacteraceae</taxon>
        <taxon>Pontibacter</taxon>
    </lineage>
</organism>
<dbReference type="Pfam" id="PF00877">
    <property type="entry name" value="NLPC_P60"/>
    <property type="match status" value="1"/>
</dbReference>
<dbReference type="Pfam" id="PF18348">
    <property type="entry name" value="SH3_16"/>
    <property type="match status" value="1"/>
</dbReference>
<sequence>MKNGLSILLLGTLLACTTTKNTVETATTSTPAPSPLTTHVEAVRKQFAPDKRTVLFDVTAKENSVLTGETILPEAKAALLSKLQAANLAYTDSITVLPEAELEGNHYAVVRLSVANLRSQPKHPAELATQATMGTPLKVWKKENGWYLVQTPDNYLAWVDAAGIQLMTKNELDTWQKGEKLIYTNPYGFALSNTDKQGATVSDLVYGDVMVLKGKTKDYFEVSLPDERVGYIPSSEAIPYKEWITSRQPTGENLVQTSKRLMGLPYLWGGTSFKGVDCSGFTKTVYFMNGIVLPRDASQQVHVGELVDTDKNWDKLRPGDLLFFGVPAKDGKPERIVHVGMWIGGDKEFIHSAGLVRISSMNPNAANYDDYENNRYLRTKRPAPGPNMLDLRASSIYE</sequence>
<name>A0ABS7CWP4_9BACT</name>
<protein>
    <submittedName>
        <fullName evidence="6">C40 family peptidase</fullName>
    </submittedName>
</protein>
<dbReference type="InterPro" id="IPR051202">
    <property type="entry name" value="Peptidase_C40"/>
</dbReference>
<accession>A0ABS7CWP4</accession>
<evidence type="ECO:0000259" key="5">
    <source>
        <dbReference type="PROSITE" id="PS51935"/>
    </source>
</evidence>
<dbReference type="Gene3D" id="2.30.30.40">
    <property type="entry name" value="SH3 Domains"/>
    <property type="match status" value="2"/>
</dbReference>
<feature type="domain" description="NlpC/P60" evidence="5">
    <location>
        <begin position="248"/>
        <end position="383"/>
    </location>
</feature>